<evidence type="ECO:0000259" key="2">
    <source>
        <dbReference type="Pfam" id="PF03358"/>
    </source>
</evidence>
<name>A0A841T3Q2_9BACL</name>
<dbReference type="GO" id="GO:0016491">
    <property type="term" value="F:oxidoreductase activity"/>
    <property type="evidence" value="ECO:0007669"/>
    <property type="project" value="InterPro"/>
</dbReference>
<dbReference type="InterPro" id="IPR050712">
    <property type="entry name" value="NAD(P)H-dep_reductase"/>
</dbReference>
<keyword evidence="4" id="KW-1185">Reference proteome</keyword>
<feature type="domain" description="NADPH-dependent FMN reductase-like" evidence="2">
    <location>
        <begin position="1"/>
        <end position="143"/>
    </location>
</feature>
<dbReference type="PANTHER" id="PTHR30543:SF21">
    <property type="entry name" value="NAD(P)H-DEPENDENT FMN REDUCTASE LOT6"/>
    <property type="match status" value="1"/>
</dbReference>
<organism evidence="3 4">
    <name type="scientific">Cohnella thailandensis</name>
    <dbReference type="NCBI Taxonomy" id="557557"/>
    <lineage>
        <taxon>Bacteria</taxon>
        <taxon>Bacillati</taxon>
        <taxon>Bacillota</taxon>
        <taxon>Bacilli</taxon>
        <taxon>Bacillales</taxon>
        <taxon>Paenibacillaceae</taxon>
        <taxon>Cohnella</taxon>
    </lineage>
</organism>
<evidence type="ECO:0000313" key="3">
    <source>
        <dbReference type="EMBL" id="MBB6637476.1"/>
    </source>
</evidence>
<dbReference type="Gene3D" id="3.40.50.360">
    <property type="match status" value="1"/>
</dbReference>
<protein>
    <submittedName>
        <fullName evidence="3">NAD(P)H-dependent oxidoreductase</fullName>
    </submittedName>
</protein>
<evidence type="ECO:0000313" key="4">
    <source>
        <dbReference type="Proteomes" id="UP000535838"/>
    </source>
</evidence>
<dbReference type="InterPro" id="IPR005025">
    <property type="entry name" value="FMN_Rdtase-like_dom"/>
</dbReference>
<gene>
    <name evidence="3" type="ORF">H7B67_25385</name>
</gene>
<dbReference type="GO" id="GO:0005829">
    <property type="term" value="C:cytosol"/>
    <property type="evidence" value="ECO:0007669"/>
    <property type="project" value="TreeGrafter"/>
</dbReference>
<reference evidence="3 4" key="1">
    <citation type="submission" date="2020-08" db="EMBL/GenBank/DDBJ databases">
        <title>Cohnella phylogeny.</title>
        <authorList>
            <person name="Dunlap C."/>
        </authorList>
    </citation>
    <scope>NUCLEOTIDE SEQUENCE [LARGE SCALE GENOMIC DNA]</scope>
    <source>
        <strain evidence="3 4">DSM 25241</strain>
    </source>
</reference>
<accession>A0A841T3Q2</accession>
<sequence>MKIVFLTGSNRIGATSTILAKAMAMRMERKQVEASVFDLAEWPLPYYSPDDSYEHHDGVQRLSRLMREADGIVLTTPEYHGSVSGVLKNALDFLGQEHFAGKPVLSVSSSGGAVGTSSLTQLQTIVRNLHGVNSPEWVSIGGAQRARYEQLENAELDARSEHGMETFLRLVGKLARREDAIVR</sequence>
<dbReference type="AlphaFoldDB" id="A0A841T3Q2"/>
<dbReference type="PANTHER" id="PTHR30543">
    <property type="entry name" value="CHROMATE REDUCTASE"/>
    <property type="match status" value="1"/>
</dbReference>
<dbReference type="GO" id="GO:0010181">
    <property type="term" value="F:FMN binding"/>
    <property type="evidence" value="ECO:0007669"/>
    <property type="project" value="TreeGrafter"/>
</dbReference>
<comment type="similarity">
    <text evidence="1">Belongs to the azoreductase type 2 family.</text>
</comment>
<dbReference type="SUPFAM" id="SSF52218">
    <property type="entry name" value="Flavoproteins"/>
    <property type="match status" value="1"/>
</dbReference>
<dbReference type="Pfam" id="PF03358">
    <property type="entry name" value="FMN_red"/>
    <property type="match status" value="1"/>
</dbReference>
<dbReference type="EMBL" id="JACJVQ010000023">
    <property type="protein sequence ID" value="MBB6637476.1"/>
    <property type="molecule type" value="Genomic_DNA"/>
</dbReference>
<dbReference type="Proteomes" id="UP000535838">
    <property type="component" value="Unassembled WGS sequence"/>
</dbReference>
<proteinExistence type="inferred from homology"/>
<dbReference type="InterPro" id="IPR029039">
    <property type="entry name" value="Flavoprotein-like_sf"/>
</dbReference>
<dbReference type="RefSeq" id="WP_185122691.1">
    <property type="nucleotide sequence ID" value="NZ_JACJVQ010000023.1"/>
</dbReference>
<comment type="caution">
    <text evidence="3">The sequence shown here is derived from an EMBL/GenBank/DDBJ whole genome shotgun (WGS) entry which is preliminary data.</text>
</comment>
<evidence type="ECO:0000256" key="1">
    <source>
        <dbReference type="ARBA" id="ARBA00009428"/>
    </source>
</evidence>